<keyword evidence="5 8" id="KW-0378">Hydrolase</keyword>
<comment type="function">
    <text evidence="1">Alpha-L-fucosidase is responsible for hydrolyzing the alpha-1,6-linked fucose joined to the reducing-end N-acetylglucosamine of the carbohydrate moieties of glycoproteins.</text>
</comment>
<dbReference type="AlphaFoldDB" id="A0A8B8CJH8"/>
<gene>
    <name evidence="14" type="primary">LOC111119432</name>
</gene>
<evidence type="ECO:0000256" key="7">
    <source>
        <dbReference type="ARBA" id="ARBA00023295"/>
    </source>
</evidence>
<dbReference type="RefSeq" id="XP_022315329.1">
    <property type="nucleotide sequence ID" value="XM_022459621.1"/>
</dbReference>
<protein>
    <recommendedName>
        <fullName evidence="3">alpha-L-fucosidase</fullName>
        <ecNumber evidence="3">3.2.1.51</ecNumber>
    </recommendedName>
</protein>
<keyword evidence="10" id="KW-1133">Transmembrane helix</keyword>
<dbReference type="PRINTS" id="PR00741">
    <property type="entry name" value="GLHYDRLASE29"/>
</dbReference>
<sequence length="462" mass="53521">MKVTAIILISVILLHIVVVSTVRYQPNWESLDTRPLPKWYDEAKIGIFLHWGVFSVPAVQSAWFWYQWKTQKLPNIVKFMEENYPPGFTYADFAAQFHATFYNPNSWADLFQASGAKYVVLVTKHHEGFTLWPSEVSWNWNAYDVGPHRDLVGALADAIRNRTDIHFGVYHSLFEFYNPLYLQDVANNLTTQDFVKNKAMPELYELINRYKPEVLWSDGGWQENSTYWNSTQFLAWLFNDSPVKDTVVTNDRWGSDAICKHGSFWNCQDKYKPGKIIQHKWESCMTVDKRSWTHRRQIQIEDVLTIEELLAEIAETVSFGGNILINVGPTADGVIIPVFEERLRQMGQWLKVNGEAIYESRPWFQATDNITLHGVWYTTKKQANGTAVYGIVTSGWPEDNRILLGLPVPTATTKVTMLGVKEPLKWSMYMNEIMIIEFPILPLSKMPSKYAWVIKMENLKNQ</sequence>
<organism evidence="13 14">
    <name type="scientific">Crassostrea virginica</name>
    <name type="common">Eastern oyster</name>
    <dbReference type="NCBI Taxonomy" id="6565"/>
    <lineage>
        <taxon>Eukaryota</taxon>
        <taxon>Metazoa</taxon>
        <taxon>Spiralia</taxon>
        <taxon>Lophotrochozoa</taxon>
        <taxon>Mollusca</taxon>
        <taxon>Bivalvia</taxon>
        <taxon>Autobranchia</taxon>
        <taxon>Pteriomorphia</taxon>
        <taxon>Ostreida</taxon>
        <taxon>Ostreoidea</taxon>
        <taxon>Ostreidae</taxon>
        <taxon>Crassostrea</taxon>
    </lineage>
</organism>
<dbReference type="InterPro" id="IPR016286">
    <property type="entry name" value="FUC_metazoa-typ"/>
</dbReference>
<dbReference type="InterPro" id="IPR031919">
    <property type="entry name" value="Fucosidase_C"/>
</dbReference>
<dbReference type="KEGG" id="cvn:111119432"/>
<evidence type="ECO:0000256" key="9">
    <source>
        <dbReference type="PIRSR" id="PIRSR001092-1"/>
    </source>
</evidence>
<evidence type="ECO:0000256" key="1">
    <source>
        <dbReference type="ARBA" id="ARBA00004071"/>
    </source>
</evidence>
<dbReference type="InterPro" id="IPR017853">
    <property type="entry name" value="GH"/>
</dbReference>
<evidence type="ECO:0000256" key="3">
    <source>
        <dbReference type="ARBA" id="ARBA00012662"/>
    </source>
</evidence>
<feature type="domain" description="Glycoside hydrolase family 29 N-terminal" evidence="11">
    <location>
        <begin position="20"/>
        <end position="355"/>
    </location>
</feature>
<feature type="signal peptide" evidence="8">
    <location>
        <begin position="1"/>
        <end position="21"/>
    </location>
</feature>
<dbReference type="Gene3D" id="3.20.20.80">
    <property type="entry name" value="Glycosidases"/>
    <property type="match status" value="1"/>
</dbReference>
<accession>A0A8B8CJH8</accession>
<name>A0A8B8CJH8_CRAVI</name>
<evidence type="ECO:0000256" key="6">
    <source>
        <dbReference type="ARBA" id="ARBA00023180"/>
    </source>
</evidence>
<keyword evidence="13" id="KW-1185">Reference proteome</keyword>
<dbReference type="EC" id="3.2.1.51" evidence="3"/>
<feature type="site" description="May be important for catalysis" evidence="9">
    <location>
        <position position="284"/>
    </location>
</feature>
<dbReference type="Pfam" id="PF16757">
    <property type="entry name" value="Fucosidase_C"/>
    <property type="match status" value="1"/>
</dbReference>
<keyword evidence="4 8" id="KW-0732">Signal</keyword>
<dbReference type="InterPro" id="IPR057739">
    <property type="entry name" value="Glyco_hydro_29_N"/>
</dbReference>
<evidence type="ECO:0000256" key="5">
    <source>
        <dbReference type="ARBA" id="ARBA00022801"/>
    </source>
</evidence>
<feature type="domain" description="Alpha-L-fucosidase C-terminal" evidence="12">
    <location>
        <begin position="372"/>
        <end position="457"/>
    </location>
</feature>
<evidence type="ECO:0000313" key="14">
    <source>
        <dbReference type="RefSeq" id="XP_022315329.1"/>
    </source>
</evidence>
<dbReference type="GeneID" id="111119432"/>
<dbReference type="Pfam" id="PF01120">
    <property type="entry name" value="Alpha_L_fucos"/>
    <property type="match status" value="1"/>
</dbReference>
<evidence type="ECO:0000259" key="11">
    <source>
        <dbReference type="Pfam" id="PF01120"/>
    </source>
</evidence>
<evidence type="ECO:0000256" key="8">
    <source>
        <dbReference type="PIRNR" id="PIRNR001092"/>
    </source>
</evidence>
<dbReference type="FunFam" id="3.20.20.80:FF:000027">
    <property type="entry name" value="Alpha-L-fucosidase"/>
    <property type="match status" value="1"/>
</dbReference>
<dbReference type="Proteomes" id="UP000694844">
    <property type="component" value="Chromosome 2"/>
</dbReference>
<keyword evidence="7 8" id="KW-0326">Glycosidase</keyword>
<dbReference type="PANTHER" id="PTHR10030">
    <property type="entry name" value="ALPHA-L-FUCOSIDASE"/>
    <property type="match status" value="1"/>
</dbReference>
<reference evidence="14" key="1">
    <citation type="submission" date="2025-08" db="UniProtKB">
        <authorList>
            <consortium name="RefSeq"/>
        </authorList>
    </citation>
    <scope>IDENTIFICATION</scope>
    <source>
        <tissue evidence="14">Whole sample</tissue>
    </source>
</reference>
<evidence type="ECO:0000259" key="12">
    <source>
        <dbReference type="Pfam" id="PF16757"/>
    </source>
</evidence>
<keyword evidence="10" id="KW-0812">Transmembrane</keyword>
<dbReference type="PIRSF" id="PIRSF001092">
    <property type="entry name" value="Alpha-L-fucosidase"/>
    <property type="match status" value="1"/>
</dbReference>
<dbReference type="GO" id="GO:0004560">
    <property type="term" value="F:alpha-L-fucosidase activity"/>
    <property type="evidence" value="ECO:0007669"/>
    <property type="project" value="UniProtKB-EC"/>
</dbReference>
<keyword evidence="6" id="KW-0325">Glycoprotein</keyword>
<feature type="chain" id="PRO_5034400308" description="alpha-L-fucosidase" evidence="8">
    <location>
        <begin position="22"/>
        <end position="462"/>
    </location>
</feature>
<evidence type="ECO:0000313" key="13">
    <source>
        <dbReference type="Proteomes" id="UP000694844"/>
    </source>
</evidence>
<dbReference type="SMART" id="SM00812">
    <property type="entry name" value="Alpha_L_fucos"/>
    <property type="match status" value="1"/>
</dbReference>
<dbReference type="PANTHER" id="PTHR10030:SF37">
    <property type="entry name" value="ALPHA-L-FUCOSIDASE-RELATED"/>
    <property type="match status" value="1"/>
</dbReference>
<proteinExistence type="inferred from homology"/>
<dbReference type="GO" id="GO:0016139">
    <property type="term" value="P:glycoside catabolic process"/>
    <property type="evidence" value="ECO:0007669"/>
    <property type="project" value="TreeGrafter"/>
</dbReference>
<evidence type="ECO:0000256" key="10">
    <source>
        <dbReference type="SAM" id="Phobius"/>
    </source>
</evidence>
<dbReference type="GO" id="GO:0005764">
    <property type="term" value="C:lysosome"/>
    <property type="evidence" value="ECO:0007669"/>
    <property type="project" value="TreeGrafter"/>
</dbReference>
<comment type="similarity">
    <text evidence="2 8">Belongs to the glycosyl hydrolase 29 family.</text>
</comment>
<dbReference type="GO" id="GO:0006004">
    <property type="term" value="P:fucose metabolic process"/>
    <property type="evidence" value="ECO:0007669"/>
    <property type="project" value="InterPro"/>
</dbReference>
<feature type="transmembrane region" description="Helical" evidence="10">
    <location>
        <begin position="45"/>
        <end position="66"/>
    </location>
</feature>
<evidence type="ECO:0000256" key="2">
    <source>
        <dbReference type="ARBA" id="ARBA00007951"/>
    </source>
</evidence>
<evidence type="ECO:0000256" key="4">
    <source>
        <dbReference type="ARBA" id="ARBA00022729"/>
    </source>
</evidence>
<dbReference type="SUPFAM" id="SSF51445">
    <property type="entry name" value="(Trans)glycosidases"/>
    <property type="match status" value="1"/>
</dbReference>
<dbReference type="OrthoDB" id="6058353at2759"/>
<keyword evidence="10" id="KW-0472">Membrane</keyword>
<dbReference type="InterPro" id="IPR000933">
    <property type="entry name" value="Glyco_hydro_29"/>
</dbReference>